<dbReference type="AlphaFoldDB" id="A0A5B7TPX0"/>
<feature type="transmembrane region" description="Helical" evidence="1">
    <location>
        <begin position="34"/>
        <end position="52"/>
    </location>
</feature>
<evidence type="ECO:0000313" key="2">
    <source>
        <dbReference type="EMBL" id="QCX37213.1"/>
    </source>
</evidence>
<dbReference type="EMBL" id="CP040749">
    <property type="protein sequence ID" value="QCX37213.1"/>
    <property type="molecule type" value="Genomic_DNA"/>
</dbReference>
<protein>
    <submittedName>
        <fullName evidence="2">Uncharacterized protein</fullName>
    </submittedName>
</protein>
<feature type="transmembrane region" description="Helical" evidence="1">
    <location>
        <begin position="64"/>
        <end position="89"/>
    </location>
</feature>
<dbReference type="RefSeq" id="WP_138948159.1">
    <property type="nucleotide sequence ID" value="NZ_CP040749.1"/>
</dbReference>
<keyword evidence="1" id="KW-0812">Transmembrane</keyword>
<dbReference type="Proteomes" id="UP000306229">
    <property type="component" value="Chromosome"/>
</dbReference>
<reference evidence="2 3" key="1">
    <citation type="submission" date="2019-05" db="EMBL/GenBank/DDBJ databases">
        <title>Algicella ahnfeltiae gen. nov., sp. nov., a novel marine bacterium of the family Flavobacteriaceae isolated from a red alga.</title>
        <authorList>
            <person name="Nedashkovskaya O.I."/>
            <person name="Kukhlevskiy A.D."/>
            <person name="Kim S.-G."/>
            <person name="Zhukova N.V."/>
            <person name="Mikhailov V.V."/>
        </authorList>
    </citation>
    <scope>NUCLEOTIDE SEQUENCE [LARGE SCALE GENOMIC DNA]</scope>
    <source>
        <strain evidence="2 3">10Alg115</strain>
    </source>
</reference>
<name>A0A5B7TPX0_9FLAO</name>
<organism evidence="2 3">
    <name type="scientific">Aureibaculum algae</name>
    <dbReference type="NCBI Taxonomy" id="2584122"/>
    <lineage>
        <taxon>Bacteria</taxon>
        <taxon>Pseudomonadati</taxon>
        <taxon>Bacteroidota</taxon>
        <taxon>Flavobacteriia</taxon>
        <taxon>Flavobacteriales</taxon>
        <taxon>Flavobacteriaceae</taxon>
        <taxon>Aureibaculum</taxon>
    </lineage>
</organism>
<gene>
    <name evidence="2" type="ORF">FF125_01690</name>
</gene>
<accession>A0A5B7TPX0</accession>
<sequence>MEKFFKYTEIFERKTIMLLLAFNHFKKKINRFELKLYIGLYILLLIFFQWYYFGVLSNASNNPISINISVILLLIPTTWVIILCFRMLFFEIFPKYKRFSKKTIALKKELKNANSTSSNTKDLALNTQNNVERTQTRKLKLNDGFSHSYITSELEKLLNEDIKLMRSFVYHHFETSDWRKKFRTLSVRKHIPEIKINRDRYIEFYWVLYKGKVLSNSFTEISEFLINTHGKIENSAFYNKSVSTIQGIPSEKDFHKKYSKEPSLRTFFNQNSK</sequence>
<evidence type="ECO:0000313" key="3">
    <source>
        <dbReference type="Proteomes" id="UP000306229"/>
    </source>
</evidence>
<evidence type="ECO:0000256" key="1">
    <source>
        <dbReference type="SAM" id="Phobius"/>
    </source>
</evidence>
<keyword evidence="1" id="KW-0472">Membrane</keyword>
<keyword evidence="1" id="KW-1133">Transmembrane helix</keyword>
<dbReference type="KEGG" id="fbe:FF125_01690"/>
<proteinExistence type="predicted"/>
<keyword evidence="3" id="KW-1185">Reference proteome</keyword>